<feature type="compositionally biased region" description="Low complexity" evidence="1">
    <location>
        <begin position="98"/>
        <end position="109"/>
    </location>
</feature>
<name>A0ABU2JVA3_9ACTN</name>
<reference evidence="3" key="1">
    <citation type="submission" date="2023-07" db="EMBL/GenBank/DDBJ databases">
        <title>30 novel species of actinomycetes from the DSMZ collection.</title>
        <authorList>
            <person name="Nouioui I."/>
        </authorList>
    </citation>
    <scope>NUCLEOTIDE SEQUENCE [LARGE SCALE GENOMIC DNA]</scope>
    <source>
        <strain evidence="3">DSM 44915</strain>
    </source>
</reference>
<dbReference type="RefSeq" id="WP_311668988.1">
    <property type="nucleotide sequence ID" value="NZ_JAVREO010000013.1"/>
</dbReference>
<dbReference type="InterPro" id="IPR046165">
    <property type="entry name" value="DUF6167"/>
</dbReference>
<organism evidence="2 3">
    <name type="scientific">Streptomyces chisholmiae</name>
    <dbReference type="NCBI Taxonomy" id="3075540"/>
    <lineage>
        <taxon>Bacteria</taxon>
        <taxon>Bacillati</taxon>
        <taxon>Actinomycetota</taxon>
        <taxon>Actinomycetes</taxon>
        <taxon>Kitasatosporales</taxon>
        <taxon>Streptomycetaceae</taxon>
        <taxon>Streptomyces</taxon>
    </lineage>
</organism>
<proteinExistence type="predicted"/>
<comment type="caution">
    <text evidence="2">The sequence shown here is derived from an EMBL/GenBank/DDBJ whole genome shotgun (WGS) entry which is preliminary data.</text>
</comment>
<dbReference type="Proteomes" id="UP001183410">
    <property type="component" value="Unassembled WGS sequence"/>
</dbReference>
<evidence type="ECO:0000256" key="1">
    <source>
        <dbReference type="SAM" id="MobiDB-lite"/>
    </source>
</evidence>
<protein>
    <submittedName>
        <fullName evidence="2">DUF6167 family protein</fullName>
    </submittedName>
</protein>
<evidence type="ECO:0000313" key="2">
    <source>
        <dbReference type="EMBL" id="MDT0268905.1"/>
    </source>
</evidence>
<sequence length="130" mass="14025">MIRRALWFTTGAVAGVWATTKVQRQLRRLTPESLAGRAADRAVTTGHRLREFAVDVRSGMAEREDQLHDALGLSAAPPPGRVVRAAAPRRPLPPARPAQPATPAEPALADATERSDRTAPLPRSTGKEDH</sequence>
<gene>
    <name evidence="2" type="ORF">RM844_21690</name>
</gene>
<feature type="region of interest" description="Disordered" evidence="1">
    <location>
        <begin position="70"/>
        <end position="130"/>
    </location>
</feature>
<evidence type="ECO:0000313" key="3">
    <source>
        <dbReference type="Proteomes" id="UP001183410"/>
    </source>
</evidence>
<keyword evidence="3" id="KW-1185">Reference proteome</keyword>
<dbReference type="Pfam" id="PF19664">
    <property type="entry name" value="DUF6167"/>
    <property type="match status" value="1"/>
</dbReference>
<dbReference type="EMBL" id="JAVREO010000013">
    <property type="protein sequence ID" value="MDT0268905.1"/>
    <property type="molecule type" value="Genomic_DNA"/>
</dbReference>
<accession>A0ABU2JVA3</accession>